<feature type="region of interest" description="Disordered" evidence="1">
    <location>
        <begin position="150"/>
        <end position="178"/>
    </location>
</feature>
<proteinExistence type="predicted"/>
<feature type="domain" description="DUF4365" evidence="3">
    <location>
        <begin position="11"/>
        <end position="137"/>
    </location>
</feature>
<dbReference type="RefSeq" id="WP_189152363.1">
    <property type="nucleotide sequence ID" value="NZ_BAABER010000077.1"/>
</dbReference>
<evidence type="ECO:0000313" key="5">
    <source>
        <dbReference type="Proteomes" id="UP000625682"/>
    </source>
</evidence>
<evidence type="ECO:0008006" key="6">
    <source>
        <dbReference type="Google" id="ProtNLM"/>
    </source>
</evidence>
<dbReference type="EMBL" id="BMMU01000074">
    <property type="protein sequence ID" value="GGJ71796.1"/>
    <property type="molecule type" value="Genomic_DNA"/>
</dbReference>
<dbReference type="PANTHER" id="PTHR34512:SF30">
    <property type="entry name" value="OUTER MEMBRANE PROTEIN ASSEMBLY FACTOR BAMB"/>
    <property type="match status" value="1"/>
</dbReference>
<feature type="domain" description="Pyrrolo-quinoline quinone repeat" evidence="2">
    <location>
        <begin position="344"/>
        <end position="553"/>
    </location>
</feature>
<reference evidence="4" key="1">
    <citation type="journal article" date="2014" name="Int. J. Syst. Evol. Microbiol.">
        <title>Complete genome sequence of Corynebacterium casei LMG S-19264T (=DSM 44701T), isolated from a smear-ripened cheese.</title>
        <authorList>
            <consortium name="US DOE Joint Genome Institute (JGI-PGF)"/>
            <person name="Walter F."/>
            <person name="Albersmeier A."/>
            <person name="Kalinowski J."/>
            <person name="Ruckert C."/>
        </authorList>
    </citation>
    <scope>NUCLEOTIDE SEQUENCE</scope>
    <source>
        <strain evidence="4">CGMCC 4.7272</strain>
    </source>
</reference>
<keyword evidence="5" id="KW-1185">Reference proteome</keyword>
<comment type="caution">
    <text evidence="4">The sequence shown here is derived from an EMBL/GenBank/DDBJ whole genome shotgun (WGS) entry which is preliminary data.</text>
</comment>
<reference evidence="4" key="2">
    <citation type="submission" date="2020-09" db="EMBL/GenBank/DDBJ databases">
        <authorList>
            <person name="Sun Q."/>
            <person name="Zhou Y."/>
        </authorList>
    </citation>
    <scope>NUCLEOTIDE SEQUENCE</scope>
    <source>
        <strain evidence="4">CGMCC 4.7272</strain>
    </source>
</reference>
<dbReference type="SMART" id="SM00564">
    <property type="entry name" value="PQQ"/>
    <property type="match status" value="5"/>
</dbReference>
<protein>
    <recommendedName>
        <fullName evidence="6">DUF4365 domain-containing protein</fullName>
    </recommendedName>
</protein>
<evidence type="ECO:0000256" key="1">
    <source>
        <dbReference type="SAM" id="MobiDB-lite"/>
    </source>
</evidence>
<dbReference type="InterPro" id="IPR015943">
    <property type="entry name" value="WD40/YVTN_repeat-like_dom_sf"/>
</dbReference>
<dbReference type="InterPro" id="IPR011047">
    <property type="entry name" value="Quinoprotein_ADH-like_sf"/>
</dbReference>
<evidence type="ECO:0000259" key="2">
    <source>
        <dbReference type="Pfam" id="PF13360"/>
    </source>
</evidence>
<gene>
    <name evidence="4" type="ORF">GCM10012282_80860</name>
</gene>
<dbReference type="SUPFAM" id="SSF50998">
    <property type="entry name" value="Quinoprotein alcohol dehydrogenase-like"/>
    <property type="match status" value="2"/>
</dbReference>
<dbReference type="Gene3D" id="2.130.10.10">
    <property type="entry name" value="YVTN repeat-like/Quinoprotein amine dehydrogenase"/>
    <property type="match status" value="2"/>
</dbReference>
<accession>A0A917PDP5</accession>
<dbReference type="Proteomes" id="UP000625682">
    <property type="component" value="Unassembled WGS sequence"/>
</dbReference>
<dbReference type="Pfam" id="PF13360">
    <property type="entry name" value="PQQ_2"/>
    <property type="match status" value="2"/>
</dbReference>
<feature type="domain" description="Pyrrolo-quinoline quinone repeat" evidence="2">
    <location>
        <begin position="187"/>
        <end position="268"/>
    </location>
</feature>
<dbReference type="AlphaFoldDB" id="A0A917PDP5"/>
<sequence>MATVSPNRRTERAGVNALRSFLDEHDHLVQEIASGTDHGEDCFVMLTRQRKRTGYSFTVQVKAGRKYKRAHGYAIDVGDHFADWQASKVPVIGVVYDVDERRMFWINLTLRLSTVTTAPRWVQIPRENELCAASLDTFVTHIEEFTDSRDKLPVGAAGNQAEEDASSPRGRADRSRTRAFRAPVRQWTKATTAPGARQPQVAEGYAVVRHSHMIRVLDAVSGAEAWSAGSAFNRPSPMGDEALYVSAGAGRLRAVALRSGRVRWEQPLRVRDDLAVYSSRALYAPDEKGRIFALDTYGGSVRWSSPADDQQVTAPLLVNDDAVFALRAAAPVDSPTVSSSGAREVVALSVAEGVRKWRHRADCALSPAWTLADDVLYVVEQAGDDTSVLVALDVTTGRQVWRCSLPAPVSAAVVSGEFLYFSGGRGGLYRVSRSDGTWRRSDTAATVLTASPVVADGTVVVNTGHALAAFDAEDGTSRWVRRLPGLAQGQPFVIGVAVYIGHRTGVWACDVRTGRRLWSDDITWDPESQGNPVATADALYVTDRRGVVHAFRAS</sequence>
<dbReference type="InterPro" id="IPR025375">
    <property type="entry name" value="DUF4365"/>
</dbReference>
<dbReference type="InterPro" id="IPR002372">
    <property type="entry name" value="PQQ_rpt_dom"/>
</dbReference>
<organism evidence="4 5">
    <name type="scientific">Streptomyces lacrimifluminis</name>
    <dbReference type="NCBI Taxonomy" id="1500077"/>
    <lineage>
        <taxon>Bacteria</taxon>
        <taxon>Bacillati</taxon>
        <taxon>Actinomycetota</taxon>
        <taxon>Actinomycetes</taxon>
        <taxon>Kitasatosporales</taxon>
        <taxon>Streptomycetaceae</taxon>
        <taxon>Streptomyces</taxon>
    </lineage>
</organism>
<evidence type="ECO:0000259" key="3">
    <source>
        <dbReference type="Pfam" id="PF14280"/>
    </source>
</evidence>
<dbReference type="InterPro" id="IPR018391">
    <property type="entry name" value="PQQ_b-propeller_rpt"/>
</dbReference>
<dbReference type="PANTHER" id="PTHR34512">
    <property type="entry name" value="CELL SURFACE PROTEIN"/>
    <property type="match status" value="1"/>
</dbReference>
<name>A0A917PDP5_9ACTN</name>
<dbReference type="Pfam" id="PF14280">
    <property type="entry name" value="DUF4365"/>
    <property type="match status" value="1"/>
</dbReference>
<evidence type="ECO:0000313" key="4">
    <source>
        <dbReference type="EMBL" id="GGJ71796.1"/>
    </source>
</evidence>